<evidence type="ECO:0000256" key="1">
    <source>
        <dbReference type="SAM" id="Phobius"/>
    </source>
</evidence>
<organism evidence="2 3">
    <name type="scientific">Candidatus Cyrtobacter comes</name>
    <dbReference type="NCBI Taxonomy" id="675776"/>
    <lineage>
        <taxon>Bacteria</taxon>
        <taxon>Pseudomonadati</taxon>
        <taxon>Pseudomonadota</taxon>
        <taxon>Alphaproteobacteria</taxon>
        <taxon>Rickettsiales</taxon>
        <taxon>Candidatus Midichloriaceae</taxon>
        <taxon>Candidatus Cyrtobacter</taxon>
    </lineage>
</organism>
<feature type="transmembrane region" description="Helical" evidence="1">
    <location>
        <begin position="12"/>
        <end position="31"/>
    </location>
</feature>
<dbReference type="PANTHER" id="PTHR34387">
    <property type="entry name" value="SLR1258 PROTEIN"/>
    <property type="match status" value="1"/>
</dbReference>
<dbReference type="InterPro" id="IPR007497">
    <property type="entry name" value="SIMPL/DUF541"/>
</dbReference>
<keyword evidence="1" id="KW-0472">Membrane</keyword>
<keyword evidence="1" id="KW-0812">Transmembrane</keyword>
<comment type="caution">
    <text evidence="2">The sequence shown here is derived from an EMBL/GenBank/DDBJ whole genome shotgun (WGS) entry which is preliminary data.</text>
</comment>
<dbReference type="Pfam" id="PF04402">
    <property type="entry name" value="SIMPL"/>
    <property type="match status" value="1"/>
</dbReference>
<dbReference type="Gene3D" id="3.30.70.2970">
    <property type="entry name" value="Protein of unknown function (DUF541), domain 2"/>
    <property type="match status" value="1"/>
</dbReference>
<sequence length="273" mass="30155">MAYKERSGPGFLSFALIAITVLALVYIGSSIKHLRPDSVRKVSVKGLAERVVLADLAMWSIPLSIVNNDLEIAKKEMEASIMKVSEYLIQYGLDDNDITPGVMRIYDQKAQRYYDPNNKAPRFSVDYSMNIKTSKVAEVSRASNNLNDLVKSGVSISYDGYNVSSPRYLFTKLNDIKPQMLGDAIKEAYKAAEEIADNSGDIVWKLVSATQGSFSIYSHQITQGGSGNNGVFYAARYSADSSAQDSSDESRFINKIVRVVVSASYSLREKGHN</sequence>
<dbReference type="EMBL" id="JARGYT010000029">
    <property type="protein sequence ID" value="MDZ5762233.1"/>
    <property type="molecule type" value="Genomic_DNA"/>
</dbReference>
<dbReference type="RefSeq" id="WP_322497712.1">
    <property type="nucleotide sequence ID" value="NZ_JARGYT010000029.1"/>
</dbReference>
<evidence type="ECO:0000313" key="2">
    <source>
        <dbReference type="EMBL" id="MDZ5762233.1"/>
    </source>
</evidence>
<dbReference type="PANTHER" id="PTHR34387:SF2">
    <property type="entry name" value="SLR1258 PROTEIN"/>
    <property type="match status" value="1"/>
</dbReference>
<accession>A0ABU5L7X4</accession>
<dbReference type="Proteomes" id="UP001293791">
    <property type="component" value="Unassembled WGS sequence"/>
</dbReference>
<keyword evidence="3" id="KW-1185">Reference proteome</keyword>
<protein>
    <submittedName>
        <fullName evidence="2">SIMPL domain-containing protein</fullName>
    </submittedName>
</protein>
<dbReference type="InterPro" id="IPR052022">
    <property type="entry name" value="26kDa_periplasmic_antigen"/>
</dbReference>
<proteinExistence type="predicted"/>
<keyword evidence="1" id="KW-1133">Transmembrane helix</keyword>
<evidence type="ECO:0000313" key="3">
    <source>
        <dbReference type="Proteomes" id="UP001293791"/>
    </source>
</evidence>
<name>A0ABU5L7X4_9RICK</name>
<gene>
    <name evidence="2" type="ORF">Cyrtocomes_00608</name>
</gene>
<dbReference type="Gene3D" id="3.30.110.170">
    <property type="entry name" value="Protein of unknown function (DUF541), domain 1"/>
    <property type="match status" value="1"/>
</dbReference>
<reference evidence="2 3" key="1">
    <citation type="submission" date="2023-02" db="EMBL/GenBank/DDBJ databases">
        <title>Host association and intracellularity evolved multiple times independently in the Rickettsiales.</title>
        <authorList>
            <person name="Castelli M."/>
            <person name="Nardi T."/>
            <person name="Gammuto L."/>
            <person name="Bellinzona G."/>
            <person name="Sabaneyeva E."/>
            <person name="Potekhin A."/>
            <person name="Serra V."/>
            <person name="Petroni G."/>
            <person name="Sassera D."/>
        </authorList>
    </citation>
    <scope>NUCLEOTIDE SEQUENCE [LARGE SCALE GENOMIC DNA]</scope>
    <source>
        <strain evidence="2 3">BOD18</strain>
    </source>
</reference>
<dbReference type="PIRSF" id="PIRSF029033">
    <property type="entry name" value="UCP029033"/>
    <property type="match status" value="1"/>
</dbReference>
<dbReference type="InterPro" id="IPR016907">
    <property type="entry name" value="UCP029033"/>
</dbReference>